<comment type="caution">
    <text evidence="2">The sequence shown here is derived from an EMBL/GenBank/DDBJ whole genome shotgun (WGS) entry which is preliminary data.</text>
</comment>
<feature type="compositionally biased region" description="Pro residues" evidence="1">
    <location>
        <begin position="190"/>
        <end position="205"/>
    </location>
</feature>
<feature type="compositionally biased region" description="Basic residues" evidence="1">
    <location>
        <begin position="168"/>
        <end position="177"/>
    </location>
</feature>
<evidence type="ECO:0000313" key="2">
    <source>
        <dbReference type="EMBL" id="KAL0578510.1"/>
    </source>
</evidence>
<dbReference type="EMBL" id="JBAHYK010000096">
    <property type="protein sequence ID" value="KAL0578510.1"/>
    <property type="molecule type" value="Genomic_DNA"/>
</dbReference>
<protein>
    <submittedName>
        <fullName evidence="2">Uncharacterized protein</fullName>
    </submittedName>
</protein>
<accession>A0ABR3FTS2</accession>
<feature type="region of interest" description="Disordered" evidence="1">
    <location>
        <begin position="159"/>
        <end position="342"/>
    </location>
</feature>
<dbReference type="Proteomes" id="UP001465976">
    <property type="component" value="Unassembled WGS sequence"/>
</dbReference>
<keyword evidence="3" id="KW-1185">Reference proteome</keyword>
<feature type="compositionally biased region" description="Low complexity" evidence="1">
    <location>
        <begin position="323"/>
        <end position="338"/>
    </location>
</feature>
<gene>
    <name evidence="2" type="ORF">V5O48_003503</name>
</gene>
<proteinExistence type="predicted"/>
<feature type="region of interest" description="Disordered" evidence="1">
    <location>
        <begin position="530"/>
        <end position="554"/>
    </location>
</feature>
<sequence>MKFDRGVKVNMGGVGSLADAGTRQQADTPCARSQRAGSLKSKRIARAQTRFRSLRRGSRSALESVPESKGSADTSDWVDVTHAELPVKLDDPVWHQHPSLSLNTSLTGTAADRTDARSISESLTLTLRPDHPEAPYNHPQHVRSRPSLGLWKNLSKVSLQSPQSLRNRFSKSIRRNSKREDTRSILDDFPTPPSHLPTPVSPPSAGPSVSVPWPSKEETHNRSSSVASTSTNNHKATARDAKKPLDTIPSTKSHSNPLKSLTKVFTSFTSRHHHQHSHPEVPAVPPLPPLPPSSQRKAVETEPEPEPEPVESSQEAQAEETPAEVVTETSTEDSTTPTNPVAYEFVDPSKLCCDPSPLIGGELFGGSARSSFVPPSPSWLSRNVPQLEVSDSVTQNTPGSEGLITPPSPAPLPIPPRIVISSCPQATNTPPLSPLEAADFWLKRLDTAAPSRRHSRISNISNLSRKSSAASISGLFSSTDHRSDSKNATLTPVLLFTSPSPEQTPPSPPAIPLSSSSFGFAEHDLLQTPTFETPSSTFDPRGDLEATSPPYTSAQPALSSNLLNLLSVICAEARITMEEHGGNDTWGKRTDVVDFGGEVDYSGMQWFTEPPPEQAVPKPQQQQLQAYDPEPVVVQQNEHFGYALSASPNVLYGRWKQYGQLGVLGWCSEFAELIDNLKDLGIQGNMFLETRKKALEACRDIMKLKMDIRMQIVVMYLSAQVQRLRRFLDPDNVYDDYPEPAFPLDPYQHR</sequence>
<evidence type="ECO:0000256" key="1">
    <source>
        <dbReference type="SAM" id="MobiDB-lite"/>
    </source>
</evidence>
<feature type="region of interest" description="Disordered" evidence="1">
    <location>
        <begin position="1"/>
        <end position="74"/>
    </location>
</feature>
<organism evidence="2 3">
    <name type="scientific">Marasmius crinis-equi</name>
    <dbReference type="NCBI Taxonomy" id="585013"/>
    <lineage>
        <taxon>Eukaryota</taxon>
        <taxon>Fungi</taxon>
        <taxon>Dikarya</taxon>
        <taxon>Basidiomycota</taxon>
        <taxon>Agaricomycotina</taxon>
        <taxon>Agaricomycetes</taxon>
        <taxon>Agaricomycetidae</taxon>
        <taxon>Agaricales</taxon>
        <taxon>Marasmiineae</taxon>
        <taxon>Marasmiaceae</taxon>
        <taxon>Marasmius</taxon>
    </lineage>
</organism>
<reference evidence="2 3" key="1">
    <citation type="submission" date="2024-02" db="EMBL/GenBank/DDBJ databases">
        <title>A draft genome for the cacao thread blight pathogen Marasmius crinis-equi.</title>
        <authorList>
            <person name="Cohen S.P."/>
            <person name="Baruah I.K."/>
            <person name="Amoako-Attah I."/>
            <person name="Bukari Y."/>
            <person name="Meinhardt L.W."/>
            <person name="Bailey B.A."/>
        </authorList>
    </citation>
    <scope>NUCLEOTIDE SEQUENCE [LARGE SCALE GENOMIC DNA]</scope>
    <source>
        <strain evidence="2 3">GH-76</strain>
    </source>
</reference>
<feature type="compositionally biased region" description="Polar residues" evidence="1">
    <location>
        <begin position="248"/>
        <end position="269"/>
    </location>
</feature>
<evidence type="ECO:0000313" key="3">
    <source>
        <dbReference type="Proteomes" id="UP001465976"/>
    </source>
</evidence>
<feature type="compositionally biased region" description="Polar residues" evidence="1">
    <location>
        <begin position="222"/>
        <end position="235"/>
    </location>
</feature>
<name>A0ABR3FTS2_9AGAR</name>
<feature type="compositionally biased region" description="Pro residues" evidence="1">
    <location>
        <begin position="282"/>
        <end position="292"/>
    </location>
</feature>